<reference evidence="6" key="2">
    <citation type="submission" date="2009-11" db="EMBL/GenBank/DDBJ databases">
        <title>The Genome Sequence of Allomyces macrogynus strain ATCC 38327.</title>
        <authorList>
            <consortium name="The Broad Institute Genome Sequencing Platform"/>
            <person name="Russ C."/>
            <person name="Cuomo C."/>
            <person name="Shea T."/>
            <person name="Young S.K."/>
            <person name="Zeng Q."/>
            <person name="Koehrsen M."/>
            <person name="Haas B."/>
            <person name="Borodovsky M."/>
            <person name="Guigo R."/>
            <person name="Alvarado L."/>
            <person name="Berlin A."/>
            <person name="Borenstein D."/>
            <person name="Chen Z."/>
            <person name="Engels R."/>
            <person name="Freedman E."/>
            <person name="Gellesch M."/>
            <person name="Goldberg J."/>
            <person name="Griggs A."/>
            <person name="Gujja S."/>
            <person name="Heiman D."/>
            <person name="Hepburn T."/>
            <person name="Howarth C."/>
            <person name="Jen D."/>
            <person name="Larson L."/>
            <person name="Lewis B."/>
            <person name="Mehta T."/>
            <person name="Park D."/>
            <person name="Pearson M."/>
            <person name="Roberts A."/>
            <person name="Saif S."/>
            <person name="Shenoy N."/>
            <person name="Sisk P."/>
            <person name="Stolte C."/>
            <person name="Sykes S."/>
            <person name="Walk T."/>
            <person name="White J."/>
            <person name="Yandava C."/>
            <person name="Burger G."/>
            <person name="Gray M.W."/>
            <person name="Holland P.W.H."/>
            <person name="King N."/>
            <person name="Lang F.B.F."/>
            <person name="Roger A.J."/>
            <person name="Ruiz-Trillo I."/>
            <person name="Lander E."/>
            <person name="Nusbaum C."/>
        </authorList>
    </citation>
    <scope>NUCLEOTIDE SEQUENCE [LARGE SCALE GENOMIC DNA]</scope>
    <source>
        <strain evidence="6">ATCC 38327</strain>
    </source>
</reference>
<evidence type="ECO:0000313" key="5">
    <source>
        <dbReference type="EMBL" id="KNE62492.1"/>
    </source>
</evidence>
<dbReference type="GO" id="GO:0003735">
    <property type="term" value="F:structural constituent of ribosome"/>
    <property type="evidence" value="ECO:0007669"/>
    <property type="project" value="InterPro"/>
</dbReference>
<dbReference type="Proteomes" id="UP000054350">
    <property type="component" value="Unassembled WGS sequence"/>
</dbReference>
<dbReference type="VEuPathDB" id="FungiDB:AMAG_07706"/>
<keyword evidence="2" id="KW-0687">Ribonucleoprotein</keyword>
<dbReference type="InterPro" id="IPR034704">
    <property type="entry name" value="Ribosomal_bL28/bL31-like_sf"/>
</dbReference>
<dbReference type="GO" id="GO:0032543">
    <property type="term" value="P:mitochondrial translation"/>
    <property type="evidence" value="ECO:0007669"/>
    <property type="project" value="InterPro"/>
</dbReference>
<evidence type="ECO:0000256" key="3">
    <source>
        <dbReference type="ARBA" id="ARBA00035270"/>
    </source>
</evidence>
<dbReference type="PANTHER" id="PTHR28174:SF1">
    <property type="entry name" value="LARGE RIBOSOMAL SUBUNIT PROTEIN BL31M"/>
    <property type="match status" value="1"/>
</dbReference>
<evidence type="ECO:0000256" key="4">
    <source>
        <dbReference type="ARBA" id="ARBA00035529"/>
    </source>
</evidence>
<dbReference type="InterPro" id="IPR002150">
    <property type="entry name" value="Ribosomal_bL31"/>
</dbReference>
<dbReference type="Pfam" id="PF01197">
    <property type="entry name" value="Ribosomal_L31"/>
    <property type="match status" value="1"/>
</dbReference>
<organism evidence="5 6">
    <name type="scientific">Allomyces macrogynus (strain ATCC 38327)</name>
    <name type="common">Allomyces javanicus var. macrogynus</name>
    <dbReference type="NCBI Taxonomy" id="578462"/>
    <lineage>
        <taxon>Eukaryota</taxon>
        <taxon>Fungi</taxon>
        <taxon>Fungi incertae sedis</taxon>
        <taxon>Blastocladiomycota</taxon>
        <taxon>Blastocladiomycetes</taxon>
        <taxon>Blastocladiales</taxon>
        <taxon>Blastocladiaceae</taxon>
        <taxon>Allomyces</taxon>
    </lineage>
</organism>
<evidence type="ECO:0000256" key="2">
    <source>
        <dbReference type="ARBA" id="ARBA00023274"/>
    </source>
</evidence>
<evidence type="ECO:0000313" key="6">
    <source>
        <dbReference type="Proteomes" id="UP000054350"/>
    </source>
</evidence>
<protein>
    <recommendedName>
        <fullName evidence="3">Large ribosomal subunit protein bL31c</fullName>
    </recommendedName>
    <alternativeName>
        <fullName evidence="4">50S ribosomal protein L31, chloroplastic</fullName>
    </alternativeName>
</protein>
<dbReference type="GO" id="GO:0005762">
    <property type="term" value="C:mitochondrial large ribosomal subunit"/>
    <property type="evidence" value="ECO:0007669"/>
    <property type="project" value="InterPro"/>
</dbReference>
<dbReference type="InterPro" id="IPR034600">
    <property type="entry name" value="Ribosomal_bL31m"/>
</dbReference>
<reference evidence="5 6" key="1">
    <citation type="submission" date="2009-11" db="EMBL/GenBank/DDBJ databases">
        <title>Annotation of Allomyces macrogynus ATCC 38327.</title>
        <authorList>
            <consortium name="The Broad Institute Genome Sequencing Platform"/>
            <person name="Russ C."/>
            <person name="Cuomo C."/>
            <person name="Burger G."/>
            <person name="Gray M.W."/>
            <person name="Holland P.W.H."/>
            <person name="King N."/>
            <person name="Lang F.B.F."/>
            <person name="Roger A.J."/>
            <person name="Ruiz-Trillo I."/>
            <person name="Young S.K."/>
            <person name="Zeng Q."/>
            <person name="Gargeya S."/>
            <person name="Fitzgerald M."/>
            <person name="Haas B."/>
            <person name="Abouelleil A."/>
            <person name="Alvarado L."/>
            <person name="Arachchi H.M."/>
            <person name="Berlin A."/>
            <person name="Chapman S.B."/>
            <person name="Gearin G."/>
            <person name="Goldberg J."/>
            <person name="Griggs A."/>
            <person name="Gujja S."/>
            <person name="Hansen M."/>
            <person name="Heiman D."/>
            <person name="Howarth C."/>
            <person name="Larimer J."/>
            <person name="Lui A."/>
            <person name="MacDonald P.J.P."/>
            <person name="McCowen C."/>
            <person name="Montmayeur A."/>
            <person name="Murphy C."/>
            <person name="Neiman D."/>
            <person name="Pearson M."/>
            <person name="Priest M."/>
            <person name="Roberts A."/>
            <person name="Saif S."/>
            <person name="Shea T."/>
            <person name="Sisk P."/>
            <person name="Stolte C."/>
            <person name="Sykes S."/>
            <person name="Wortman J."/>
            <person name="Nusbaum C."/>
            <person name="Birren B."/>
        </authorList>
    </citation>
    <scope>NUCLEOTIDE SEQUENCE [LARGE SCALE GENOMIC DNA]</scope>
    <source>
        <strain evidence="5 6">ATCC 38327</strain>
    </source>
</reference>
<evidence type="ECO:0000256" key="1">
    <source>
        <dbReference type="ARBA" id="ARBA00022980"/>
    </source>
</evidence>
<sequence length="111" mass="11651">MSAAASAAKRTIVPALNRMTVELTNGAVITLRTVSPRPYLKVTRDSYNNPLWSASGIDTVDDDSGRLARFNEKFGMASNDAWGAQEEGAGGFASLVADFGAPSGAAKKKSK</sequence>
<dbReference type="SUPFAM" id="SSF143800">
    <property type="entry name" value="L28p-like"/>
    <property type="match status" value="1"/>
</dbReference>
<keyword evidence="6" id="KW-1185">Reference proteome</keyword>
<dbReference type="EMBL" id="GG745340">
    <property type="protein sequence ID" value="KNE62492.1"/>
    <property type="molecule type" value="Genomic_DNA"/>
</dbReference>
<gene>
    <name evidence="5" type="ORF">AMAG_07706</name>
</gene>
<proteinExistence type="predicted"/>
<dbReference type="PANTHER" id="PTHR28174">
    <property type="entry name" value="54S RIBOSOMAL PROTEIN L36, MITOCHONDRIAL"/>
    <property type="match status" value="1"/>
</dbReference>
<name>A0A0L0SJ41_ALLM3</name>
<dbReference type="Gene3D" id="6.20.130.10">
    <property type="match status" value="1"/>
</dbReference>
<dbReference type="STRING" id="578462.A0A0L0SJ41"/>
<keyword evidence="1 5" id="KW-0689">Ribosomal protein</keyword>
<dbReference type="AlphaFoldDB" id="A0A0L0SJ41"/>
<dbReference type="OrthoDB" id="5587740at2759"/>
<accession>A0A0L0SJ41</accession>